<accession>A0ABW7TSY7</accession>
<organism evidence="4 5">
    <name type="scientific">Nocardia carnea</name>
    <dbReference type="NCBI Taxonomy" id="37328"/>
    <lineage>
        <taxon>Bacteria</taxon>
        <taxon>Bacillati</taxon>
        <taxon>Actinomycetota</taxon>
        <taxon>Actinomycetes</taxon>
        <taxon>Mycobacteriales</taxon>
        <taxon>Nocardiaceae</taxon>
        <taxon>Nocardia</taxon>
    </lineage>
</organism>
<dbReference type="CDD" id="cd05403">
    <property type="entry name" value="NT_KNTase_like"/>
    <property type="match status" value="1"/>
</dbReference>
<protein>
    <submittedName>
        <fullName evidence="4">Aminoglycoside adenylyltransferase domain-containing protein</fullName>
    </submittedName>
</protein>
<keyword evidence="1" id="KW-0808">Transferase</keyword>
<dbReference type="InterPro" id="IPR002934">
    <property type="entry name" value="Polymerase_NTP_transf_dom"/>
</dbReference>
<sequence length="270" mass="28655">MSARRAVMDSGGERMPVEVERYLSELVQRVRTVYRDRLVSVGAVGSLALGDYRHGRSDIDITVVVDPAVPAQSTHELADALAHPGLRCPAAGLELVVYDAGFAASGAPGAGYLLNLNTGPLLPALADFEPGGAPGFWYVIDRAIGHQSGRTLSGHPIREALGAPAHKDLLAAVSASVREHASGTGHLADNRVLNGCRSVYYCTTGGWVSKRAAGRSIAAAETRFRPLIEEALRSFERPRESALELSAGEVGEFMAWTRRTVDRVSGSPAS</sequence>
<dbReference type="RefSeq" id="WP_197039699.1">
    <property type="nucleotide sequence ID" value="NZ_JBIRUQ010000007.1"/>
</dbReference>
<dbReference type="Proteomes" id="UP001611263">
    <property type="component" value="Unassembled WGS sequence"/>
</dbReference>
<evidence type="ECO:0000313" key="4">
    <source>
        <dbReference type="EMBL" id="MFI1464160.1"/>
    </source>
</evidence>
<dbReference type="InterPro" id="IPR043519">
    <property type="entry name" value="NT_sf"/>
</dbReference>
<dbReference type="InterPro" id="IPR025184">
    <property type="entry name" value="AadA_C"/>
</dbReference>
<dbReference type="Pfam" id="PF13427">
    <property type="entry name" value="AadA_C"/>
    <property type="match status" value="1"/>
</dbReference>
<evidence type="ECO:0000256" key="1">
    <source>
        <dbReference type="ARBA" id="ARBA00022679"/>
    </source>
</evidence>
<feature type="domain" description="Polymerase nucleotidyl transferase" evidence="2">
    <location>
        <begin position="25"/>
        <end position="71"/>
    </location>
</feature>
<dbReference type="EMBL" id="JBIRUQ010000007">
    <property type="protein sequence ID" value="MFI1464160.1"/>
    <property type="molecule type" value="Genomic_DNA"/>
</dbReference>
<evidence type="ECO:0000259" key="3">
    <source>
        <dbReference type="Pfam" id="PF13427"/>
    </source>
</evidence>
<keyword evidence="5" id="KW-1185">Reference proteome</keyword>
<evidence type="ECO:0000259" key="2">
    <source>
        <dbReference type="Pfam" id="PF01909"/>
    </source>
</evidence>
<feature type="domain" description="Adenylyltransferase AadA C-terminal" evidence="3">
    <location>
        <begin position="166"/>
        <end position="254"/>
    </location>
</feature>
<dbReference type="Pfam" id="PF01909">
    <property type="entry name" value="NTP_transf_2"/>
    <property type="match status" value="1"/>
</dbReference>
<reference evidence="4 5" key="1">
    <citation type="submission" date="2024-10" db="EMBL/GenBank/DDBJ databases">
        <title>The Natural Products Discovery Center: Release of the First 8490 Sequenced Strains for Exploring Actinobacteria Biosynthetic Diversity.</title>
        <authorList>
            <person name="Kalkreuter E."/>
            <person name="Kautsar S.A."/>
            <person name="Yang D."/>
            <person name="Bader C.D."/>
            <person name="Teijaro C.N."/>
            <person name="Fluegel L."/>
            <person name="Davis C.M."/>
            <person name="Simpson J.R."/>
            <person name="Lauterbach L."/>
            <person name="Steele A.D."/>
            <person name="Gui C."/>
            <person name="Meng S."/>
            <person name="Li G."/>
            <person name="Viehrig K."/>
            <person name="Ye F."/>
            <person name="Su P."/>
            <person name="Kiefer A.F."/>
            <person name="Nichols A."/>
            <person name="Cepeda A.J."/>
            <person name="Yan W."/>
            <person name="Fan B."/>
            <person name="Jiang Y."/>
            <person name="Adhikari A."/>
            <person name="Zheng C.-J."/>
            <person name="Schuster L."/>
            <person name="Cowan T.M."/>
            <person name="Smanski M.J."/>
            <person name="Chevrette M.G."/>
            <person name="De Carvalho L.P.S."/>
            <person name="Shen B."/>
        </authorList>
    </citation>
    <scope>NUCLEOTIDE SEQUENCE [LARGE SCALE GENOMIC DNA]</scope>
    <source>
        <strain evidence="4 5">NPDC020568</strain>
    </source>
</reference>
<dbReference type="SUPFAM" id="SSF81301">
    <property type="entry name" value="Nucleotidyltransferase"/>
    <property type="match status" value="1"/>
</dbReference>
<dbReference type="GO" id="GO:0016779">
    <property type="term" value="F:nucleotidyltransferase activity"/>
    <property type="evidence" value="ECO:0007669"/>
    <property type="project" value="UniProtKB-KW"/>
</dbReference>
<gene>
    <name evidence="4" type="ORF">ACH4WX_25845</name>
</gene>
<proteinExistence type="predicted"/>
<evidence type="ECO:0000313" key="5">
    <source>
        <dbReference type="Proteomes" id="UP001611263"/>
    </source>
</evidence>
<keyword evidence="4" id="KW-0548">Nucleotidyltransferase</keyword>
<name>A0ABW7TSY7_9NOCA</name>
<comment type="caution">
    <text evidence="4">The sequence shown here is derived from an EMBL/GenBank/DDBJ whole genome shotgun (WGS) entry which is preliminary data.</text>
</comment>
<dbReference type="Gene3D" id="3.30.460.10">
    <property type="entry name" value="Beta Polymerase, domain 2"/>
    <property type="match status" value="1"/>
</dbReference>
<dbReference type="GeneID" id="93508594"/>